<dbReference type="RefSeq" id="WP_131559728.1">
    <property type="nucleotide sequence ID" value="NZ_SJSN01000010.1"/>
</dbReference>
<dbReference type="AlphaFoldDB" id="A0A4R0NZI8"/>
<evidence type="ECO:0000256" key="1">
    <source>
        <dbReference type="ARBA" id="ARBA00023002"/>
    </source>
</evidence>
<sequence>MMTQDNSINPATEFIQHHFEEVLDRIAKRASSTENDPLGPKTEFEWLRSCGALQLVLPGGLLDFNTPNMPALLKLLKDIGKANLSVGRIFEGHINTLYLIHLYADVAQQEEWYKGVREYGHLFGIWNTQDKNGITLIPEKNGFIVNGCKTFCSGATLVNRALITGDISSADREGWQMVILNMDSLADDRIDRESWKPLGMKASGSYKVDFSGYQLRGEEFLGCPGIYLNQPYFNGGAMRFSAVQLGGAEAIAEATIAYLDELCRMGDPFQQLRLANMMSAVVSGRLWLEKAGQYYDSWADGGEHNEELIAFANMTRVNIEEICLKVMDDANRSVGARGLMEPYSLGRIFRDLSFYLRQPAPDATRLKVGEFFTKYPAAFDEHI</sequence>
<dbReference type="GO" id="GO:0005737">
    <property type="term" value="C:cytoplasm"/>
    <property type="evidence" value="ECO:0007669"/>
    <property type="project" value="TreeGrafter"/>
</dbReference>
<dbReference type="InterPro" id="IPR036250">
    <property type="entry name" value="AcylCo_DH-like_C"/>
</dbReference>
<dbReference type="Gene3D" id="1.20.140.10">
    <property type="entry name" value="Butyryl-CoA Dehydrogenase, subunit A, domain 3"/>
    <property type="match status" value="1"/>
</dbReference>
<dbReference type="Gene3D" id="1.10.540.10">
    <property type="entry name" value="Acyl-CoA dehydrogenase/oxidase, N-terminal domain"/>
    <property type="match status" value="1"/>
</dbReference>
<dbReference type="InterPro" id="IPR046373">
    <property type="entry name" value="Acyl-CoA_Oxase/DH_mid-dom_sf"/>
</dbReference>
<dbReference type="Proteomes" id="UP000291485">
    <property type="component" value="Unassembled WGS sequence"/>
</dbReference>
<keyword evidence="1" id="KW-0560">Oxidoreductase</keyword>
<dbReference type="PANTHER" id="PTHR48083:SF37">
    <property type="entry name" value="DEHYDROGENASE, PUTATIVE-RELATED"/>
    <property type="match status" value="1"/>
</dbReference>
<dbReference type="PANTHER" id="PTHR48083">
    <property type="entry name" value="MEDIUM-CHAIN SPECIFIC ACYL-COA DEHYDROGENASE, MITOCHONDRIAL-RELATED"/>
    <property type="match status" value="1"/>
</dbReference>
<protein>
    <submittedName>
        <fullName evidence="3">Acyl-CoA dehydrogenase</fullName>
    </submittedName>
</protein>
<dbReference type="Pfam" id="PF08028">
    <property type="entry name" value="Acyl-CoA_dh_2"/>
    <property type="match status" value="1"/>
</dbReference>
<dbReference type="GO" id="GO:0050660">
    <property type="term" value="F:flavin adenine dinucleotide binding"/>
    <property type="evidence" value="ECO:0007669"/>
    <property type="project" value="InterPro"/>
</dbReference>
<dbReference type="InterPro" id="IPR050741">
    <property type="entry name" value="Acyl-CoA_dehydrogenase"/>
</dbReference>
<dbReference type="OrthoDB" id="571684at2"/>
<evidence type="ECO:0000313" key="4">
    <source>
        <dbReference type="Proteomes" id="UP000291485"/>
    </source>
</evidence>
<organism evidence="3 4">
    <name type="scientific">Pedobacter frigidisoli</name>
    <dbReference type="NCBI Taxonomy" id="2530455"/>
    <lineage>
        <taxon>Bacteria</taxon>
        <taxon>Pseudomonadati</taxon>
        <taxon>Bacteroidota</taxon>
        <taxon>Sphingobacteriia</taxon>
        <taxon>Sphingobacteriales</taxon>
        <taxon>Sphingobacteriaceae</taxon>
        <taxon>Pedobacter</taxon>
    </lineage>
</organism>
<keyword evidence="4" id="KW-1185">Reference proteome</keyword>
<dbReference type="EMBL" id="SJSN01000010">
    <property type="protein sequence ID" value="TCD07595.1"/>
    <property type="molecule type" value="Genomic_DNA"/>
</dbReference>
<reference evidence="3 4" key="1">
    <citation type="submission" date="2019-02" db="EMBL/GenBank/DDBJ databases">
        <title>Pedobacter sp. RP-3-11 sp. nov., isolated from Arctic soil.</title>
        <authorList>
            <person name="Dahal R.H."/>
        </authorList>
    </citation>
    <scope>NUCLEOTIDE SEQUENCE [LARGE SCALE GENOMIC DNA]</scope>
    <source>
        <strain evidence="3 4">RP-3-11</strain>
    </source>
</reference>
<accession>A0A4R0NZI8</accession>
<dbReference type="SUPFAM" id="SSF56645">
    <property type="entry name" value="Acyl-CoA dehydrogenase NM domain-like"/>
    <property type="match status" value="1"/>
</dbReference>
<dbReference type="InterPro" id="IPR037069">
    <property type="entry name" value="AcylCoA_DH/ox_N_sf"/>
</dbReference>
<dbReference type="GO" id="GO:0033539">
    <property type="term" value="P:fatty acid beta-oxidation using acyl-CoA dehydrogenase"/>
    <property type="evidence" value="ECO:0007669"/>
    <property type="project" value="TreeGrafter"/>
</dbReference>
<evidence type="ECO:0000313" key="3">
    <source>
        <dbReference type="EMBL" id="TCD07595.1"/>
    </source>
</evidence>
<dbReference type="GO" id="GO:0003995">
    <property type="term" value="F:acyl-CoA dehydrogenase activity"/>
    <property type="evidence" value="ECO:0007669"/>
    <property type="project" value="TreeGrafter"/>
</dbReference>
<name>A0A4R0NZI8_9SPHI</name>
<dbReference type="InterPro" id="IPR009100">
    <property type="entry name" value="AcylCoA_DH/oxidase_NM_dom_sf"/>
</dbReference>
<evidence type="ECO:0000259" key="2">
    <source>
        <dbReference type="Pfam" id="PF08028"/>
    </source>
</evidence>
<feature type="domain" description="Acyl-CoA dehydrogenase C-terminal" evidence="2">
    <location>
        <begin position="240"/>
        <end position="352"/>
    </location>
</feature>
<dbReference type="InterPro" id="IPR013107">
    <property type="entry name" value="Acyl-CoA_DH_C"/>
</dbReference>
<proteinExistence type="predicted"/>
<dbReference type="Gene3D" id="2.40.110.10">
    <property type="entry name" value="Butyryl-CoA Dehydrogenase, subunit A, domain 2"/>
    <property type="match status" value="1"/>
</dbReference>
<gene>
    <name evidence="3" type="ORF">EZ449_13725</name>
</gene>
<comment type="caution">
    <text evidence="3">The sequence shown here is derived from an EMBL/GenBank/DDBJ whole genome shotgun (WGS) entry which is preliminary data.</text>
</comment>
<dbReference type="SUPFAM" id="SSF47203">
    <property type="entry name" value="Acyl-CoA dehydrogenase C-terminal domain-like"/>
    <property type="match status" value="1"/>
</dbReference>
<dbReference type="PIRSF" id="PIRSF016578">
    <property type="entry name" value="HsaA"/>
    <property type="match status" value="1"/>
</dbReference>